<protein>
    <submittedName>
        <fullName evidence="7">WD domain, G-beta repeat protein</fullName>
    </submittedName>
</protein>
<evidence type="ECO:0000256" key="1">
    <source>
        <dbReference type="ARBA" id="ARBA00022490"/>
    </source>
</evidence>
<keyword evidence="3" id="KW-0677">Repeat</keyword>
<evidence type="ECO:0000313" key="8">
    <source>
        <dbReference type="Proteomes" id="UP000009168"/>
    </source>
</evidence>
<dbReference type="PROSITE" id="PS00678">
    <property type="entry name" value="WD_REPEATS_1"/>
    <property type="match status" value="1"/>
</dbReference>
<keyword evidence="8" id="KW-1185">Reference proteome</keyword>
<dbReference type="Proteomes" id="UP000009168">
    <property type="component" value="Unassembled WGS sequence"/>
</dbReference>
<proteinExistence type="predicted"/>
<dbReference type="OMA" id="GYFTNQQ"/>
<dbReference type="HOGENOM" id="CLU_374515_0_0_1"/>
<keyword evidence="2 4" id="KW-0853">WD repeat</keyword>
<dbReference type="Gene3D" id="2.130.10.10">
    <property type="entry name" value="YVTN repeat-like/Quinoprotein amine dehydrogenase"/>
    <property type="match status" value="2"/>
</dbReference>
<dbReference type="PANTHER" id="PTHR19849">
    <property type="entry name" value="PHOSPHOLIPASE A-2-ACTIVATING PROTEIN"/>
    <property type="match status" value="1"/>
</dbReference>
<dbReference type="PROSITE" id="PS50294">
    <property type="entry name" value="WD_REPEATS_REGION"/>
    <property type="match status" value="2"/>
</dbReference>
<dbReference type="STRING" id="312017.I7LXJ9"/>
<dbReference type="CDD" id="cd19756">
    <property type="entry name" value="Bbox2"/>
    <property type="match status" value="1"/>
</dbReference>
<dbReference type="GO" id="GO:0010992">
    <property type="term" value="P:ubiquitin recycling"/>
    <property type="evidence" value="ECO:0007669"/>
    <property type="project" value="TreeGrafter"/>
</dbReference>
<feature type="region of interest" description="Disordered" evidence="6">
    <location>
        <begin position="364"/>
        <end position="397"/>
    </location>
</feature>
<dbReference type="EMBL" id="GG662441">
    <property type="protein sequence ID" value="EAS04788.1"/>
    <property type="molecule type" value="Genomic_DNA"/>
</dbReference>
<feature type="compositionally biased region" description="Polar residues" evidence="6">
    <location>
        <begin position="387"/>
        <end position="397"/>
    </location>
</feature>
<feature type="repeat" description="WD" evidence="4">
    <location>
        <begin position="535"/>
        <end position="567"/>
    </location>
</feature>
<feature type="repeat" description="WD" evidence="4">
    <location>
        <begin position="578"/>
        <end position="619"/>
    </location>
</feature>
<evidence type="ECO:0000256" key="3">
    <source>
        <dbReference type="ARBA" id="ARBA00022737"/>
    </source>
</evidence>
<dbReference type="GO" id="GO:0005737">
    <property type="term" value="C:cytoplasm"/>
    <property type="evidence" value="ECO:0007669"/>
    <property type="project" value="TreeGrafter"/>
</dbReference>
<dbReference type="Pfam" id="PF00400">
    <property type="entry name" value="WD40"/>
    <property type="match status" value="5"/>
</dbReference>
<dbReference type="GO" id="GO:0043130">
    <property type="term" value="F:ubiquitin binding"/>
    <property type="evidence" value="ECO:0007669"/>
    <property type="project" value="TreeGrafter"/>
</dbReference>
<accession>I7LXJ9</accession>
<evidence type="ECO:0000256" key="4">
    <source>
        <dbReference type="PROSITE-ProRule" id="PRU00221"/>
    </source>
</evidence>
<gene>
    <name evidence="7" type="ORF">TTHERM_00467370</name>
</gene>
<dbReference type="GeneID" id="7839934"/>
<feature type="coiled-coil region" evidence="5">
    <location>
        <begin position="259"/>
        <end position="290"/>
    </location>
</feature>
<feature type="compositionally biased region" description="Low complexity" evidence="6">
    <location>
        <begin position="374"/>
        <end position="386"/>
    </location>
</feature>
<dbReference type="SUPFAM" id="SSF57845">
    <property type="entry name" value="B-box zinc-binding domain"/>
    <property type="match status" value="1"/>
</dbReference>
<dbReference type="InterPro" id="IPR036322">
    <property type="entry name" value="WD40_repeat_dom_sf"/>
</dbReference>
<keyword evidence="1" id="KW-0963">Cytoplasm</keyword>
<feature type="repeat" description="WD" evidence="4">
    <location>
        <begin position="683"/>
        <end position="707"/>
    </location>
</feature>
<dbReference type="OrthoDB" id="538223at2759"/>
<dbReference type="AlphaFoldDB" id="I7LXJ9"/>
<feature type="compositionally biased region" description="Polar residues" evidence="6">
    <location>
        <begin position="448"/>
        <end position="474"/>
    </location>
</feature>
<evidence type="ECO:0000313" key="7">
    <source>
        <dbReference type="EMBL" id="EAS04788.1"/>
    </source>
</evidence>
<dbReference type="InterPro" id="IPR020472">
    <property type="entry name" value="WD40_PAC1"/>
</dbReference>
<organism evidence="7 8">
    <name type="scientific">Tetrahymena thermophila (strain SB210)</name>
    <dbReference type="NCBI Taxonomy" id="312017"/>
    <lineage>
        <taxon>Eukaryota</taxon>
        <taxon>Sar</taxon>
        <taxon>Alveolata</taxon>
        <taxon>Ciliophora</taxon>
        <taxon>Intramacronucleata</taxon>
        <taxon>Oligohymenophorea</taxon>
        <taxon>Hymenostomatida</taxon>
        <taxon>Tetrahymenina</taxon>
        <taxon>Tetrahymenidae</taxon>
        <taxon>Tetrahymena</taxon>
    </lineage>
</organism>
<dbReference type="CDD" id="cd00200">
    <property type="entry name" value="WD40"/>
    <property type="match status" value="1"/>
</dbReference>
<feature type="region of interest" description="Disordered" evidence="6">
    <location>
        <begin position="414"/>
        <end position="474"/>
    </location>
</feature>
<keyword evidence="5" id="KW-0175">Coiled coil</keyword>
<dbReference type="PROSITE" id="PS50082">
    <property type="entry name" value="WD_REPEATS_2"/>
    <property type="match status" value="3"/>
</dbReference>
<dbReference type="InterPro" id="IPR015943">
    <property type="entry name" value="WD40/YVTN_repeat-like_dom_sf"/>
</dbReference>
<reference evidence="8" key="1">
    <citation type="journal article" date="2006" name="PLoS Biol.">
        <title>Macronuclear genome sequence of the ciliate Tetrahymena thermophila, a model eukaryote.</title>
        <authorList>
            <person name="Eisen J.A."/>
            <person name="Coyne R.S."/>
            <person name="Wu M."/>
            <person name="Wu D."/>
            <person name="Thiagarajan M."/>
            <person name="Wortman J.R."/>
            <person name="Badger J.H."/>
            <person name="Ren Q."/>
            <person name="Amedeo P."/>
            <person name="Jones K.M."/>
            <person name="Tallon L.J."/>
            <person name="Delcher A.L."/>
            <person name="Salzberg S.L."/>
            <person name="Silva J.C."/>
            <person name="Haas B.J."/>
            <person name="Majoros W.H."/>
            <person name="Farzad M."/>
            <person name="Carlton J.M."/>
            <person name="Smith R.K. Jr."/>
            <person name="Garg J."/>
            <person name="Pearlman R.E."/>
            <person name="Karrer K.M."/>
            <person name="Sun L."/>
            <person name="Manning G."/>
            <person name="Elde N.C."/>
            <person name="Turkewitz A.P."/>
            <person name="Asai D.J."/>
            <person name="Wilkes D.E."/>
            <person name="Wang Y."/>
            <person name="Cai H."/>
            <person name="Collins K."/>
            <person name="Stewart B.A."/>
            <person name="Lee S.R."/>
            <person name="Wilamowska K."/>
            <person name="Weinberg Z."/>
            <person name="Ruzzo W.L."/>
            <person name="Wloga D."/>
            <person name="Gaertig J."/>
            <person name="Frankel J."/>
            <person name="Tsao C.-C."/>
            <person name="Gorovsky M.A."/>
            <person name="Keeling P.J."/>
            <person name="Waller R.F."/>
            <person name="Patron N.J."/>
            <person name="Cherry J.M."/>
            <person name="Stover N.A."/>
            <person name="Krieger C.J."/>
            <person name="del Toro C."/>
            <person name="Ryder H.F."/>
            <person name="Williamson S.C."/>
            <person name="Barbeau R.A."/>
            <person name="Hamilton E.P."/>
            <person name="Orias E."/>
        </authorList>
    </citation>
    <scope>NUCLEOTIDE SEQUENCE [LARGE SCALE GENOMIC DNA]</scope>
    <source>
        <strain evidence="8">SB210</strain>
    </source>
</reference>
<name>I7LXJ9_TETTS</name>
<evidence type="ECO:0000256" key="6">
    <source>
        <dbReference type="SAM" id="MobiDB-lite"/>
    </source>
</evidence>
<dbReference type="GO" id="GO:0005634">
    <property type="term" value="C:nucleus"/>
    <property type="evidence" value="ECO:0007669"/>
    <property type="project" value="TreeGrafter"/>
</dbReference>
<dbReference type="GO" id="GO:0043161">
    <property type="term" value="P:proteasome-mediated ubiquitin-dependent protein catabolic process"/>
    <property type="evidence" value="ECO:0007669"/>
    <property type="project" value="TreeGrafter"/>
</dbReference>
<evidence type="ECO:0000256" key="5">
    <source>
        <dbReference type="SAM" id="Coils"/>
    </source>
</evidence>
<dbReference type="PRINTS" id="PR00320">
    <property type="entry name" value="GPROTEINBRPT"/>
</dbReference>
<evidence type="ECO:0000256" key="2">
    <source>
        <dbReference type="ARBA" id="ARBA00022574"/>
    </source>
</evidence>
<dbReference type="SMART" id="SM00320">
    <property type="entry name" value="WD40"/>
    <property type="match status" value="6"/>
</dbReference>
<dbReference type="RefSeq" id="XP_001025033.1">
    <property type="nucleotide sequence ID" value="XM_001025033.1"/>
</dbReference>
<dbReference type="KEGG" id="tet:TTHERM_00467370"/>
<feature type="compositionally biased region" description="Basic and acidic residues" evidence="6">
    <location>
        <begin position="437"/>
        <end position="447"/>
    </location>
</feature>
<dbReference type="InterPro" id="IPR019775">
    <property type="entry name" value="WD40_repeat_CS"/>
</dbReference>
<sequence>MRQNLHNINGFNLSRNSLNSSFQGSNGAFNFINLPKLRESNQQIQNSQYFLNLNSQNSQFSTQNIQTSNIISCIHDGHEGNPLNLVCIDEKCLKKGVICTLCMHFEHQKHETVPLQIFLSQFKEQLRLLILQNQVDENGNNQIDIMLEQVMQVQNDIIESLKIFSQKTYEAIQKTKDYLYQIFLQEIHGYQTFDMKVADLTETIKMYENNNIKNANHHTELIYKMVQKIISVQNTDDINYKNQFNFKLQLFPQQYGIHLQEMQNQIITVQENIENEIQEMHHQIQQSLQNILDYSTLPKQNMQSFTLNSSNNQPLSAHFAMQQEETFNNNSKEQNVNLNLQNKQQSSSSSRQLQPTQQVAYNRSVSQGLPPPSHSSSSKQQTKSQSNRISQQLNSSFQSETTYKNLAEYQPNIMNTQQSRRKETHLLSRSYASSSSPKEHSPYKSDSRQNTSHSLQNKQGQNEQSNQNLKGTVSYTPNFSVDTDNFSINPISNILAHNNVIRDMVSVGNNKIATCSYDSIIKIWKKNNSSLIQELKGHTDEVYQLSYSNKHNLLASSSYDKTIRIWKEYSEWKQLVTLRGHTGKTWAVKFIDVTNKLATGGNDRIIRIWNIFNGECESLLEGSQDTIWSLHVLNDGIRLVSGDNKYIKFWDHKAGKVLKSLQAHEDRIYQLKELCWQKNSKQSFLISSGMDKKVKVWNIKNYALLYSFAEQMIVTSIETIIDRNIIVLGLWGDKKEGGIAFWYVPLEQSVKENQNYGQQPLKIKDYMGTYSGVSQLIYDSDLQNLYTSHSNGQIQILGLKWR</sequence>
<dbReference type="PANTHER" id="PTHR19849:SF0">
    <property type="entry name" value="PHOSPHOLIPASE A-2-ACTIVATING PROTEIN"/>
    <property type="match status" value="1"/>
</dbReference>
<dbReference type="InParanoid" id="I7LXJ9"/>
<dbReference type="eggNOG" id="KOG0266">
    <property type="taxonomic scope" value="Eukaryota"/>
</dbReference>
<dbReference type="SUPFAM" id="SSF50978">
    <property type="entry name" value="WD40 repeat-like"/>
    <property type="match status" value="1"/>
</dbReference>
<dbReference type="InterPro" id="IPR001680">
    <property type="entry name" value="WD40_rpt"/>
</dbReference>